<reference evidence="1" key="1">
    <citation type="submission" date="2022-11" db="EMBL/GenBank/DDBJ databases">
        <title>Genome Sequence of Boeremia exigua.</title>
        <authorList>
            <person name="Buettner E."/>
        </authorList>
    </citation>
    <scope>NUCLEOTIDE SEQUENCE</scope>
    <source>
        <strain evidence="1">CU02</strain>
    </source>
</reference>
<proteinExistence type="predicted"/>
<accession>A0ACC2I1T2</accession>
<gene>
    <name evidence="1" type="ORF">OPT61_g7558</name>
</gene>
<comment type="caution">
    <text evidence="1">The sequence shown here is derived from an EMBL/GenBank/DDBJ whole genome shotgun (WGS) entry which is preliminary data.</text>
</comment>
<dbReference type="Proteomes" id="UP001153331">
    <property type="component" value="Unassembled WGS sequence"/>
</dbReference>
<name>A0ACC2I1T2_9PLEO</name>
<keyword evidence="2" id="KW-1185">Reference proteome</keyword>
<sequence length="759" mass="85802">MAPPQRSLLSSNEANILLASTSLDRQQLSSSRRAASVYNVPKSTLNDRRAGRPARRDCQPNSKKLTQLEEQVIASYILDLDLRGFAPTYAAFELVEQTKATYGICDKDVYNFDEAGFMMGKITTQLVVTGSERRGRPKTVQPGDREWVTVIAAINAAGWSVPPFLIFAGKYHLSAWYEEAEIPRDWAFGVSDNGWTNNELGVEWLKHFNAHTKARTPLDVGCFSPLKRAYSREVESLIRNHINHVTKLEFLPAFKAAFDRSFTSANICSAFRGAGLMPLEPETVLSKLDVQLRTPTPPAALTEAPWEPRTPSNARELEAQSTLIRDRVRKHKSSSPASIIEAINQLKKGAEVMILSAELMKERIASLERANEAASKRRERKKKRIQKRGVLTKGAGEDLLAQREADQQLAREERQGGERSGLSRQALARCKRCRETGHNSRTCKKDTRASTPSERAPQHQITNFALQPVMSQQRSSQLPCNESDIQLALFDLKSQRVESVKRAAAIYNVPRTTLGHRRAERPSRRDCEANSKRLSKLEETVIIQRVIEEDARGFSPGKLDVRAMADKLLREREGDPTGKNWVDNFIKRTPELRKRWSRPYDHQRAACEDPVAIQRWFDLVEATKQKWGIVDDDMYNFDETGFIIGKILSQLVITSSEGYGKKKRIQPGNREWVTVIQGVGASGRWIPPFVIFAGKVKIDAWLGELPAQWVLETSPNGWTNNRLALRWLEHFDTHTKSRTVGGYRLLIIDGHESHCSVEF</sequence>
<organism evidence="1 2">
    <name type="scientific">Boeremia exigua</name>
    <dbReference type="NCBI Taxonomy" id="749465"/>
    <lineage>
        <taxon>Eukaryota</taxon>
        <taxon>Fungi</taxon>
        <taxon>Dikarya</taxon>
        <taxon>Ascomycota</taxon>
        <taxon>Pezizomycotina</taxon>
        <taxon>Dothideomycetes</taxon>
        <taxon>Pleosporomycetidae</taxon>
        <taxon>Pleosporales</taxon>
        <taxon>Pleosporineae</taxon>
        <taxon>Didymellaceae</taxon>
        <taxon>Boeremia</taxon>
    </lineage>
</organism>
<protein>
    <submittedName>
        <fullName evidence="1">Uncharacterized protein</fullName>
    </submittedName>
</protein>
<dbReference type="EMBL" id="JAPHNI010000628">
    <property type="protein sequence ID" value="KAJ8109307.1"/>
    <property type="molecule type" value="Genomic_DNA"/>
</dbReference>
<evidence type="ECO:0000313" key="2">
    <source>
        <dbReference type="Proteomes" id="UP001153331"/>
    </source>
</evidence>
<evidence type="ECO:0000313" key="1">
    <source>
        <dbReference type="EMBL" id="KAJ8109307.1"/>
    </source>
</evidence>